<dbReference type="AlphaFoldDB" id="A0A9D4UCJ3"/>
<accession>A0A9D4UCJ3</accession>
<keyword evidence="3" id="KW-1185">Reference proteome</keyword>
<reference evidence="2" key="1">
    <citation type="submission" date="2021-01" db="EMBL/GenBank/DDBJ databases">
        <title>Adiantum capillus-veneris genome.</title>
        <authorList>
            <person name="Fang Y."/>
            <person name="Liao Q."/>
        </authorList>
    </citation>
    <scope>NUCLEOTIDE SEQUENCE</scope>
    <source>
        <strain evidence="2">H3</strain>
        <tissue evidence="2">Leaf</tissue>
    </source>
</reference>
<gene>
    <name evidence="2" type="ORF">GOP47_0019708</name>
</gene>
<evidence type="ECO:0000313" key="2">
    <source>
        <dbReference type="EMBL" id="KAI5065013.1"/>
    </source>
</evidence>
<name>A0A9D4UCJ3_ADICA</name>
<organism evidence="2 3">
    <name type="scientific">Adiantum capillus-veneris</name>
    <name type="common">Maidenhair fern</name>
    <dbReference type="NCBI Taxonomy" id="13818"/>
    <lineage>
        <taxon>Eukaryota</taxon>
        <taxon>Viridiplantae</taxon>
        <taxon>Streptophyta</taxon>
        <taxon>Embryophyta</taxon>
        <taxon>Tracheophyta</taxon>
        <taxon>Polypodiopsida</taxon>
        <taxon>Polypodiidae</taxon>
        <taxon>Polypodiales</taxon>
        <taxon>Pteridineae</taxon>
        <taxon>Pteridaceae</taxon>
        <taxon>Vittarioideae</taxon>
        <taxon>Adiantum</taxon>
    </lineage>
</organism>
<comment type="caution">
    <text evidence="2">The sequence shown here is derived from an EMBL/GenBank/DDBJ whole genome shotgun (WGS) entry which is preliminary data.</text>
</comment>
<evidence type="ECO:0000256" key="1">
    <source>
        <dbReference type="SAM" id="MobiDB-lite"/>
    </source>
</evidence>
<proteinExistence type="predicted"/>
<dbReference type="EMBL" id="JABFUD020000019">
    <property type="protein sequence ID" value="KAI5065013.1"/>
    <property type="molecule type" value="Genomic_DNA"/>
</dbReference>
<dbReference type="Proteomes" id="UP000886520">
    <property type="component" value="Chromosome 19"/>
</dbReference>
<sequence length="94" mass="10867">MCARYLENRLRRESGGDAVRGKVKSRQGKSMPSVHIGRQQLEEGGDGTGWAVSTWLLLSGDAGQEYLQRRHVERPRGRRWEVRWVDIREAWTTC</sequence>
<protein>
    <submittedName>
        <fullName evidence="2">Uncharacterized protein</fullName>
    </submittedName>
</protein>
<evidence type="ECO:0000313" key="3">
    <source>
        <dbReference type="Proteomes" id="UP000886520"/>
    </source>
</evidence>
<feature type="region of interest" description="Disordered" evidence="1">
    <location>
        <begin position="15"/>
        <end position="35"/>
    </location>
</feature>